<proteinExistence type="predicted"/>
<dbReference type="EMBL" id="JAWJAY010001710">
    <property type="protein sequence ID" value="MDV2888595.1"/>
    <property type="molecule type" value="Genomic_DNA"/>
</dbReference>
<feature type="non-terminal residue" evidence="1">
    <location>
        <position position="1"/>
    </location>
</feature>
<reference evidence="1" key="1">
    <citation type="submission" date="2023-10" db="EMBL/GenBank/DDBJ databases">
        <title>Screening of Alkalihalophilus pseudofirmusBZ-TG-HK211 and Its Alleviation of Salt Stress on Rapeseed Growth.</title>
        <authorList>
            <person name="Zhao B."/>
            <person name="Guo T."/>
        </authorList>
    </citation>
    <scope>NUCLEOTIDE SEQUENCE</scope>
    <source>
        <strain evidence="1">BZ-TG-HK211</strain>
    </source>
</reference>
<feature type="non-terminal residue" evidence="1">
    <location>
        <position position="76"/>
    </location>
</feature>
<sequence length="76" mass="8226">LKRISAKDSHFQTYKKASTAEGKAEDYSLCFSCHNGVKASNIEQFYKNETLISQSGHNIKATTDSGSPLNGSLPCA</sequence>
<evidence type="ECO:0000313" key="2">
    <source>
        <dbReference type="Proteomes" id="UP001285636"/>
    </source>
</evidence>
<dbReference type="Proteomes" id="UP001285636">
    <property type="component" value="Unassembled WGS sequence"/>
</dbReference>
<dbReference type="AlphaFoldDB" id="A0AAJ2NU79"/>
<name>A0AAJ2NU79_ALKPS</name>
<comment type="caution">
    <text evidence="1">The sequence shown here is derived from an EMBL/GenBank/DDBJ whole genome shotgun (WGS) entry which is preliminary data.</text>
</comment>
<evidence type="ECO:0000313" key="1">
    <source>
        <dbReference type="EMBL" id="MDV2888595.1"/>
    </source>
</evidence>
<evidence type="ECO:0008006" key="3">
    <source>
        <dbReference type="Google" id="ProtNLM"/>
    </source>
</evidence>
<organism evidence="1 2">
    <name type="scientific">Alkalihalophilus pseudofirmus</name>
    <name type="common">Bacillus pseudofirmus</name>
    <dbReference type="NCBI Taxonomy" id="79885"/>
    <lineage>
        <taxon>Bacteria</taxon>
        <taxon>Bacillati</taxon>
        <taxon>Bacillota</taxon>
        <taxon>Bacilli</taxon>
        <taxon>Bacillales</taxon>
        <taxon>Bacillaceae</taxon>
        <taxon>Alkalihalophilus</taxon>
    </lineage>
</organism>
<accession>A0AAJ2NU79</accession>
<gene>
    <name evidence="1" type="ORF">RYX45_25885</name>
</gene>
<dbReference type="RefSeq" id="WP_323468455.1">
    <property type="nucleotide sequence ID" value="NZ_JAWJAY010001710.1"/>
</dbReference>
<protein>
    <recommendedName>
        <fullName evidence="3">Doubled CXXCH motif domain-containing protein</fullName>
    </recommendedName>
</protein>